<protein>
    <submittedName>
        <fullName evidence="1">Restriction endonuclease subunit S</fullName>
    </submittedName>
</protein>
<evidence type="ECO:0000313" key="2">
    <source>
        <dbReference type="Proteomes" id="UP000307720"/>
    </source>
</evidence>
<proteinExistence type="predicted"/>
<keyword evidence="1" id="KW-0255">Endonuclease</keyword>
<reference evidence="1" key="1">
    <citation type="submission" date="2019-04" db="EMBL/GenBank/DDBJ databases">
        <title>Microbes associate with the intestines of laboratory mice.</title>
        <authorList>
            <person name="Navarre W."/>
            <person name="Wong E."/>
            <person name="Huang K."/>
            <person name="Tropini C."/>
            <person name="Ng K."/>
            <person name="Yu B."/>
        </authorList>
    </citation>
    <scope>NUCLEOTIDE SEQUENCE</scope>
    <source>
        <strain evidence="1">NM72_1-8</strain>
    </source>
</reference>
<keyword evidence="1" id="KW-0540">Nuclease</keyword>
<dbReference type="Proteomes" id="UP000307720">
    <property type="component" value="Unassembled WGS sequence"/>
</dbReference>
<gene>
    <name evidence="1" type="ORF">E5357_17380</name>
</gene>
<organism evidence="1 2">
    <name type="scientific">Hominisplanchenecus murintestinalis</name>
    <dbReference type="NCBI Taxonomy" id="2941517"/>
    <lineage>
        <taxon>Bacteria</taxon>
        <taxon>Bacillati</taxon>
        <taxon>Bacillota</taxon>
        <taxon>Clostridia</taxon>
        <taxon>Lachnospirales</taxon>
        <taxon>Lachnospiraceae</taxon>
        <taxon>Hominisplanchenecus</taxon>
    </lineage>
</organism>
<keyword evidence="2" id="KW-1185">Reference proteome</keyword>
<accession>A0AC61QUP1</accession>
<keyword evidence="1" id="KW-0378">Hydrolase</keyword>
<dbReference type="EMBL" id="SRZB01000089">
    <property type="protein sequence ID" value="TGX96107.1"/>
    <property type="molecule type" value="Genomic_DNA"/>
</dbReference>
<comment type="caution">
    <text evidence="1">The sequence shown here is derived from an EMBL/GenBank/DDBJ whole genome shotgun (WGS) entry which is preliminary data.</text>
</comment>
<name>A0AC61QUP1_9FIRM</name>
<evidence type="ECO:0000313" key="1">
    <source>
        <dbReference type="EMBL" id="TGX96107.1"/>
    </source>
</evidence>
<sequence length="190" mass="21836">MRCIDEEIPFKLPNTWNWCRLKSICKKIIDGSHNPPKGSELKTQYIMASSRNIVNNMISDLGNARYLNKTDFVKENSRTNVSINDIFLTTVATLGRSCIYDGIPKNLCFQRSVTIISTYISPKYLKIFFDAPHFQDVIKNNAMGTAQKGFYLNQLEVTLVCVPPKTEQERIVNRIHQLLLHIQNVEKNLN</sequence>